<dbReference type="Proteomes" id="UP001469553">
    <property type="component" value="Unassembled WGS sequence"/>
</dbReference>
<dbReference type="EMBL" id="JAHRIP010052057">
    <property type="protein sequence ID" value="MEQ2301340.1"/>
    <property type="molecule type" value="Genomic_DNA"/>
</dbReference>
<feature type="compositionally biased region" description="Acidic residues" evidence="1">
    <location>
        <begin position="1"/>
        <end position="10"/>
    </location>
</feature>
<comment type="caution">
    <text evidence="2">The sequence shown here is derived from an EMBL/GenBank/DDBJ whole genome shotgun (WGS) entry which is preliminary data.</text>
</comment>
<feature type="region of interest" description="Disordered" evidence="1">
    <location>
        <begin position="1"/>
        <end position="26"/>
    </location>
</feature>
<proteinExistence type="predicted"/>
<sequence>MTYFTDDDDPTSTTMAENQTSGQSRGTSVLCETQVAVYQHSSRELNAPKKSPYYLCKVQRPLLDTQQEEWSLEPYELCGVWGYIFKYEKESSACINWISTRNNPAP</sequence>
<name>A0ABV0Z6W5_9TELE</name>
<organism evidence="2 3">
    <name type="scientific">Ameca splendens</name>
    <dbReference type="NCBI Taxonomy" id="208324"/>
    <lineage>
        <taxon>Eukaryota</taxon>
        <taxon>Metazoa</taxon>
        <taxon>Chordata</taxon>
        <taxon>Craniata</taxon>
        <taxon>Vertebrata</taxon>
        <taxon>Euteleostomi</taxon>
        <taxon>Actinopterygii</taxon>
        <taxon>Neopterygii</taxon>
        <taxon>Teleostei</taxon>
        <taxon>Neoteleostei</taxon>
        <taxon>Acanthomorphata</taxon>
        <taxon>Ovalentaria</taxon>
        <taxon>Atherinomorphae</taxon>
        <taxon>Cyprinodontiformes</taxon>
        <taxon>Goodeidae</taxon>
        <taxon>Ameca</taxon>
    </lineage>
</organism>
<accession>A0ABV0Z6W5</accession>
<keyword evidence="3" id="KW-1185">Reference proteome</keyword>
<evidence type="ECO:0000256" key="1">
    <source>
        <dbReference type="SAM" id="MobiDB-lite"/>
    </source>
</evidence>
<protein>
    <submittedName>
        <fullName evidence="2">Uncharacterized protein</fullName>
    </submittedName>
</protein>
<gene>
    <name evidence="2" type="ORF">AMECASPLE_034853</name>
</gene>
<reference evidence="2 3" key="1">
    <citation type="submission" date="2021-06" db="EMBL/GenBank/DDBJ databases">
        <authorList>
            <person name="Palmer J.M."/>
        </authorList>
    </citation>
    <scope>NUCLEOTIDE SEQUENCE [LARGE SCALE GENOMIC DNA]</scope>
    <source>
        <strain evidence="2 3">AS_MEX2019</strain>
        <tissue evidence="2">Muscle</tissue>
    </source>
</reference>
<evidence type="ECO:0000313" key="3">
    <source>
        <dbReference type="Proteomes" id="UP001469553"/>
    </source>
</evidence>
<evidence type="ECO:0000313" key="2">
    <source>
        <dbReference type="EMBL" id="MEQ2301340.1"/>
    </source>
</evidence>
<feature type="compositionally biased region" description="Polar residues" evidence="1">
    <location>
        <begin position="11"/>
        <end position="26"/>
    </location>
</feature>